<evidence type="ECO:0000256" key="1">
    <source>
        <dbReference type="ARBA" id="ARBA00004771"/>
    </source>
</evidence>
<dbReference type="EC" id="2.3.1.20" evidence="4"/>
<evidence type="ECO:0000256" key="8">
    <source>
        <dbReference type="ARBA" id="ARBA00048109"/>
    </source>
</evidence>
<dbReference type="Proteomes" id="UP001248581">
    <property type="component" value="Chromosome"/>
</dbReference>
<evidence type="ECO:0000256" key="4">
    <source>
        <dbReference type="ARBA" id="ARBA00013244"/>
    </source>
</evidence>
<keyword evidence="5" id="KW-0808">Transferase</keyword>
<evidence type="ECO:0000259" key="9">
    <source>
        <dbReference type="Pfam" id="PF03007"/>
    </source>
</evidence>
<gene>
    <name evidence="11" type="ORF">RI845_09915</name>
</gene>
<evidence type="ECO:0000313" key="12">
    <source>
        <dbReference type="Proteomes" id="UP001248581"/>
    </source>
</evidence>
<comment type="pathway">
    <text evidence="1">Glycerolipid metabolism; triacylglycerol biosynthesis.</text>
</comment>
<keyword evidence="6" id="KW-0319">Glycerol metabolism</keyword>
<dbReference type="RefSeq" id="WP_348386020.1">
    <property type="nucleotide sequence ID" value="NZ_CP134146.1"/>
</dbReference>
<name>A0ABY9TDA7_9GAMM</name>
<sequence length="469" mass="53325">MALVNLSDLPLLNLDSENNRVDTFVTIYDQQDLKAGPVRFKQILNRISARLRLYPKYHQVQSNSLIPFGSKDWLVDDTFDPEFHIRHVALPQPGDWRQFCILVARMHARPIDETRPLWEINVIEGLNDVPFPGSGHFALVCKIHHELMSASEKQGLIWAIHDALNEDDVRAEINRTVEPVSVLAPLNSLLKMNIDRMIRPLAEPINTSVELTRGLVSAILPNVKFFSNAVFCKNNVPYTRFNTDISSFRVWDSCSFSQDKFQRLKDKYPQFSTKDLLVTIIGGALKLYLQDKKELTNHSLKILMPRIEKEQQSTDLHLSYYVHDLFTSTENTKARLESVAMFDTTAEENIESTPLSEHLSGFQKMSKANDVLHNIQTTKAASNPLANTALIDMGSNHESMSFFKAPMVYFSGLPQITNGLGLIHMMSYTDDKVNLAFTSCREMLPDPSFYSECIDASFNELFDIFNSGL</sequence>
<reference evidence="12" key="1">
    <citation type="submission" date="2023-09" db="EMBL/GenBank/DDBJ databases">
        <authorList>
            <person name="Li S."/>
            <person name="Li X."/>
            <person name="Zhang C."/>
            <person name="Zhao Z."/>
        </authorList>
    </citation>
    <scope>NUCLEOTIDE SEQUENCE [LARGE SCALE GENOMIC DNA]</scope>
    <source>
        <strain evidence="12">SQ345</strain>
    </source>
</reference>
<comment type="pathway">
    <text evidence="2">Lipid metabolism.</text>
</comment>
<feature type="domain" description="O-acyltransferase WSD1 C-terminal" evidence="10">
    <location>
        <begin position="378"/>
        <end position="461"/>
    </location>
</feature>
<evidence type="ECO:0000259" key="10">
    <source>
        <dbReference type="Pfam" id="PF06974"/>
    </source>
</evidence>
<evidence type="ECO:0000313" key="11">
    <source>
        <dbReference type="EMBL" id="WNC66855.1"/>
    </source>
</evidence>
<evidence type="ECO:0000256" key="5">
    <source>
        <dbReference type="ARBA" id="ARBA00022679"/>
    </source>
</evidence>
<proteinExistence type="inferred from homology"/>
<dbReference type="PANTHER" id="PTHR31650">
    <property type="entry name" value="O-ACYLTRANSFERASE (WSD1-LIKE) FAMILY PROTEIN"/>
    <property type="match status" value="1"/>
</dbReference>
<organism evidence="11 12">
    <name type="scientific">Thalassotalea nanhaiensis</name>
    <dbReference type="NCBI Taxonomy" id="3065648"/>
    <lineage>
        <taxon>Bacteria</taxon>
        <taxon>Pseudomonadati</taxon>
        <taxon>Pseudomonadota</taxon>
        <taxon>Gammaproteobacteria</taxon>
        <taxon>Alteromonadales</taxon>
        <taxon>Colwelliaceae</taxon>
        <taxon>Thalassotalea</taxon>
    </lineage>
</organism>
<dbReference type="EMBL" id="CP134146">
    <property type="protein sequence ID" value="WNC66855.1"/>
    <property type="molecule type" value="Genomic_DNA"/>
</dbReference>
<comment type="catalytic activity">
    <reaction evidence="8">
        <text>an acyl-CoA + a 1,2-diacyl-sn-glycerol = a triacyl-sn-glycerol + CoA</text>
        <dbReference type="Rhea" id="RHEA:10868"/>
        <dbReference type="ChEBI" id="CHEBI:17815"/>
        <dbReference type="ChEBI" id="CHEBI:57287"/>
        <dbReference type="ChEBI" id="CHEBI:58342"/>
        <dbReference type="ChEBI" id="CHEBI:64615"/>
        <dbReference type="EC" id="2.3.1.20"/>
    </reaction>
</comment>
<dbReference type="InterPro" id="IPR009721">
    <property type="entry name" value="O-acyltransferase_WSD1_C"/>
</dbReference>
<evidence type="ECO:0000256" key="2">
    <source>
        <dbReference type="ARBA" id="ARBA00005189"/>
    </source>
</evidence>
<comment type="similarity">
    <text evidence="3">Belongs to the long-chain O-acyltransferase family.</text>
</comment>
<dbReference type="PANTHER" id="PTHR31650:SF1">
    <property type="entry name" value="WAX ESTER SYNTHASE_DIACYLGLYCEROL ACYLTRANSFERASE 4-RELATED"/>
    <property type="match status" value="1"/>
</dbReference>
<keyword evidence="7" id="KW-0012">Acyltransferase</keyword>
<accession>A0ABY9TDA7</accession>
<keyword evidence="12" id="KW-1185">Reference proteome</keyword>
<evidence type="ECO:0000256" key="6">
    <source>
        <dbReference type="ARBA" id="ARBA00022798"/>
    </source>
</evidence>
<dbReference type="InterPro" id="IPR045034">
    <property type="entry name" value="O-acyltransferase_WSD1-like"/>
</dbReference>
<feature type="domain" description="O-acyltransferase WSD1-like N-terminal" evidence="9">
    <location>
        <begin position="8"/>
        <end position="266"/>
    </location>
</feature>
<dbReference type="Pfam" id="PF03007">
    <property type="entry name" value="WS_DGAT_cat"/>
    <property type="match status" value="1"/>
</dbReference>
<dbReference type="Pfam" id="PF06974">
    <property type="entry name" value="WS_DGAT_C"/>
    <property type="match status" value="1"/>
</dbReference>
<dbReference type="InterPro" id="IPR004255">
    <property type="entry name" value="O-acyltransferase_WSD1_N"/>
</dbReference>
<protein>
    <recommendedName>
        <fullName evidence="4">diacylglycerol O-acyltransferase</fullName>
        <ecNumber evidence="4">2.3.1.20</ecNumber>
    </recommendedName>
</protein>
<evidence type="ECO:0000256" key="3">
    <source>
        <dbReference type="ARBA" id="ARBA00009587"/>
    </source>
</evidence>
<evidence type="ECO:0000256" key="7">
    <source>
        <dbReference type="ARBA" id="ARBA00023315"/>
    </source>
</evidence>